<comment type="caution">
    <text evidence="13">The sequence shown here is derived from an EMBL/GenBank/DDBJ whole genome shotgun (WGS) entry which is preliminary data.</text>
</comment>
<comment type="similarity">
    <text evidence="12">Belongs to the pannexin family.</text>
</comment>
<evidence type="ECO:0000256" key="4">
    <source>
        <dbReference type="ARBA" id="ARBA00022475"/>
    </source>
</evidence>
<keyword evidence="9 12" id="KW-0406">Ion transport</keyword>
<evidence type="ECO:0000256" key="1">
    <source>
        <dbReference type="ARBA" id="ARBA00004610"/>
    </source>
</evidence>
<keyword evidence="10 12" id="KW-0472">Membrane</keyword>
<gene>
    <name evidence="12" type="primary">inx</name>
    <name evidence="13" type="ORF">QR98_0065730</name>
</gene>
<sequence>MSLARLVPVSRLKYLTKIRDITIDDLTFRLHYRFTFSFLLIGSLLLTGEQFFGRPIQCINVKDGTVPDRVIESYCWIEGTFTLPKGLMKISSIIFEVIGYEVAAPGIEQYNEFVEQAKRERDEIIEHSYYQWVGIVLFLQALTFYVVHLIWKIWEKNRMANIINDLNKAIIKETAKKTSRYNLVHYLYRSMGRNRIYAFRYTFCEILNLFNIIAQMVIRLILIDFYAFVLIASLIHFSYSSIDNNDSSQRTDPMSKIFPKMTKCTFRRFGPSGDVVKTDHLCLLPLNILNEKMFVVFWFWLYIVLLFSIGSLIYRVVVMLFPYARYFLLTKLHRLAEPKDVRTVLDNCSYGDWFLINLMSYNLDPMHFRDVIRDLASQFKPKISANDFTKKMDESHF</sequence>
<dbReference type="AlphaFoldDB" id="A0A132AC88"/>
<dbReference type="PROSITE" id="PS51013">
    <property type="entry name" value="PANNEXIN"/>
    <property type="match status" value="1"/>
</dbReference>
<proteinExistence type="inferred from homology"/>
<evidence type="ECO:0000256" key="9">
    <source>
        <dbReference type="ARBA" id="ARBA00023065"/>
    </source>
</evidence>
<evidence type="ECO:0000256" key="7">
    <source>
        <dbReference type="ARBA" id="ARBA00022949"/>
    </source>
</evidence>
<dbReference type="EMBL" id="JXLN01012155">
    <property type="protein sequence ID" value="KPM08060.1"/>
    <property type="molecule type" value="Genomic_DNA"/>
</dbReference>
<feature type="transmembrane region" description="Helical" evidence="12">
    <location>
        <begin position="217"/>
        <end position="239"/>
    </location>
</feature>
<dbReference type="InterPro" id="IPR000990">
    <property type="entry name" value="Innexin"/>
</dbReference>
<evidence type="ECO:0000256" key="11">
    <source>
        <dbReference type="ARBA" id="ARBA00023303"/>
    </source>
</evidence>
<dbReference type="PANTHER" id="PTHR11893:SF41">
    <property type="entry name" value="INNEXIN INX2"/>
    <property type="match status" value="1"/>
</dbReference>
<evidence type="ECO:0000313" key="13">
    <source>
        <dbReference type="EMBL" id="KPM08060.1"/>
    </source>
</evidence>
<feature type="transmembrane region" description="Helical" evidence="12">
    <location>
        <begin position="299"/>
        <end position="324"/>
    </location>
</feature>
<dbReference type="PANTHER" id="PTHR11893">
    <property type="entry name" value="INNEXIN"/>
    <property type="match status" value="1"/>
</dbReference>
<evidence type="ECO:0000256" key="10">
    <source>
        <dbReference type="ARBA" id="ARBA00023136"/>
    </source>
</evidence>
<evidence type="ECO:0000256" key="3">
    <source>
        <dbReference type="ARBA" id="ARBA00022448"/>
    </source>
</evidence>
<accession>A0A132AC88</accession>
<dbReference type="Proteomes" id="UP000616769">
    <property type="component" value="Unassembled WGS sequence"/>
</dbReference>
<reference evidence="13 14" key="1">
    <citation type="journal article" date="2015" name="Parasit. Vectors">
        <title>Draft genome of the scabies mite.</title>
        <authorList>
            <person name="Rider S.D.Jr."/>
            <person name="Morgan M.S."/>
            <person name="Arlian L.G."/>
        </authorList>
    </citation>
    <scope>NUCLEOTIDE SEQUENCE [LARGE SCALE GENOMIC DNA]</scope>
    <source>
        <strain evidence="13">Arlian Lab</strain>
    </source>
</reference>
<keyword evidence="6" id="KW-0303">Gap junction</keyword>
<evidence type="ECO:0000256" key="6">
    <source>
        <dbReference type="ARBA" id="ARBA00022868"/>
    </source>
</evidence>
<keyword evidence="11 12" id="KW-0407">Ion channel</keyword>
<dbReference type="VEuPathDB" id="VectorBase:SSCA010015"/>
<comment type="caution">
    <text evidence="12">Lacks conserved residue(s) required for the propagation of feature annotation.</text>
</comment>
<evidence type="ECO:0000256" key="5">
    <source>
        <dbReference type="ARBA" id="ARBA00022692"/>
    </source>
</evidence>
<keyword evidence="5 12" id="KW-0812">Transmembrane</keyword>
<keyword evidence="7" id="KW-0965">Cell junction</keyword>
<comment type="function">
    <text evidence="12">Structural component of the gap junctions.</text>
</comment>
<evidence type="ECO:0000256" key="8">
    <source>
        <dbReference type="ARBA" id="ARBA00022989"/>
    </source>
</evidence>
<dbReference type="GO" id="GO:0005886">
    <property type="term" value="C:plasma membrane"/>
    <property type="evidence" value="ECO:0007669"/>
    <property type="project" value="UniProtKB-SubCell"/>
</dbReference>
<name>A0A132AC88_SARSC</name>
<feature type="transmembrane region" description="Helical" evidence="12">
    <location>
        <begin position="129"/>
        <end position="151"/>
    </location>
</feature>
<organism evidence="13 14">
    <name type="scientific">Sarcoptes scabiei</name>
    <name type="common">Itch mite</name>
    <name type="synonym">Acarus scabiei</name>
    <dbReference type="NCBI Taxonomy" id="52283"/>
    <lineage>
        <taxon>Eukaryota</taxon>
        <taxon>Metazoa</taxon>
        <taxon>Ecdysozoa</taxon>
        <taxon>Arthropoda</taxon>
        <taxon>Chelicerata</taxon>
        <taxon>Arachnida</taxon>
        <taxon>Acari</taxon>
        <taxon>Acariformes</taxon>
        <taxon>Sarcoptiformes</taxon>
        <taxon>Astigmata</taxon>
        <taxon>Psoroptidia</taxon>
        <taxon>Sarcoptoidea</taxon>
        <taxon>Sarcoptidae</taxon>
        <taxon>Sarcoptinae</taxon>
        <taxon>Sarcoptes</taxon>
    </lineage>
</organism>
<dbReference type="GO" id="GO:0005921">
    <property type="term" value="C:gap junction"/>
    <property type="evidence" value="ECO:0007669"/>
    <property type="project" value="UniProtKB-SubCell"/>
</dbReference>
<evidence type="ECO:0000256" key="12">
    <source>
        <dbReference type="RuleBase" id="RU010713"/>
    </source>
</evidence>
<evidence type="ECO:0000313" key="14">
    <source>
        <dbReference type="Proteomes" id="UP000616769"/>
    </source>
</evidence>
<dbReference type="GO" id="GO:0007602">
    <property type="term" value="P:phototransduction"/>
    <property type="evidence" value="ECO:0007669"/>
    <property type="project" value="TreeGrafter"/>
</dbReference>
<keyword evidence="8 12" id="KW-1133">Transmembrane helix</keyword>
<comment type="subcellular location">
    <subcellularLocation>
        <location evidence="1">Cell junction</location>
        <location evidence="1">Gap junction</location>
    </subcellularLocation>
    <subcellularLocation>
        <location evidence="2 12">Cell membrane</location>
        <topology evidence="2 12">Multi-pass membrane protein</topology>
    </subcellularLocation>
</comment>
<dbReference type="GO" id="GO:0005243">
    <property type="term" value="F:gap junction channel activity"/>
    <property type="evidence" value="ECO:0007669"/>
    <property type="project" value="TreeGrafter"/>
</dbReference>
<dbReference type="OrthoDB" id="5867527at2759"/>
<keyword evidence="4" id="KW-1003">Cell membrane</keyword>
<evidence type="ECO:0000256" key="2">
    <source>
        <dbReference type="ARBA" id="ARBA00004651"/>
    </source>
</evidence>
<protein>
    <recommendedName>
        <fullName evidence="12">Innexin</fullName>
    </recommendedName>
</protein>
<dbReference type="PRINTS" id="PR01262">
    <property type="entry name" value="INNEXIN"/>
</dbReference>
<dbReference type="Pfam" id="PF00876">
    <property type="entry name" value="Innexin"/>
    <property type="match status" value="1"/>
</dbReference>
<keyword evidence="3 12" id="KW-0813">Transport</keyword>
<dbReference type="GO" id="GO:0034220">
    <property type="term" value="P:monoatomic ion transmembrane transport"/>
    <property type="evidence" value="ECO:0007669"/>
    <property type="project" value="UniProtKB-KW"/>
</dbReference>